<accession>A0AAV9IT35</accession>
<evidence type="ECO:0000313" key="3">
    <source>
        <dbReference type="Proteomes" id="UP001301350"/>
    </source>
</evidence>
<dbReference type="PROSITE" id="PS51707">
    <property type="entry name" value="CYTH"/>
    <property type="match status" value="1"/>
</dbReference>
<dbReference type="CDD" id="cd07891">
    <property type="entry name" value="CYTH-like_CthTTM-like_1"/>
    <property type="match status" value="1"/>
</dbReference>
<dbReference type="PANTHER" id="PTHR40114">
    <property type="entry name" value="SLR0698 PROTEIN"/>
    <property type="match status" value="1"/>
</dbReference>
<protein>
    <recommendedName>
        <fullName evidence="1">CYTH domain-containing protein</fullName>
    </recommendedName>
</protein>
<dbReference type="Gene3D" id="2.40.320.10">
    <property type="entry name" value="Hypothetical Protein Pfu-838710-001"/>
    <property type="match status" value="1"/>
</dbReference>
<dbReference type="GO" id="GO:0016462">
    <property type="term" value="F:pyrophosphatase activity"/>
    <property type="evidence" value="ECO:0007669"/>
    <property type="project" value="UniProtKB-ARBA"/>
</dbReference>
<feature type="domain" description="CYTH" evidence="1">
    <location>
        <begin position="50"/>
        <end position="201"/>
    </location>
</feature>
<dbReference type="SUPFAM" id="SSF55154">
    <property type="entry name" value="CYTH-like phosphatases"/>
    <property type="match status" value="1"/>
</dbReference>
<dbReference type="Pfam" id="PF01928">
    <property type="entry name" value="CYTH"/>
    <property type="match status" value="1"/>
</dbReference>
<dbReference type="PANTHER" id="PTHR40114:SF1">
    <property type="entry name" value="SLR0698 PROTEIN"/>
    <property type="match status" value="1"/>
</dbReference>
<proteinExistence type="predicted"/>
<dbReference type="AlphaFoldDB" id="A0AAV9IT35"/>
<gene>
    <name evidence="2" type="ORF">CDCA_CDCA04G1251</name>
</gene>
<name>A0AAV9IT35_CYACA</name>
<keyword evidence="3" id="KW-1185">Reference proteome</keyword>
<dbReference type="EMBL" id="JANCYW010000004">
    <property type="protein sequence ID" value="KAK4535226.1"/>
    <property type="molecule type" value="Genomic_DNA"/>
</dbReference>
<dbReference type="SMART" id="SM01118">
    <property type="entry name" value="CYTH"/>
    <property type="match status" value="1"/>
</dbReference>
<dbReference type="Proteomes" id="UP001301350">
    <property type="component" value="Unassembled WGS sequence"/>
</dbReference>
<comment type="caution">
    <text evidence="2">The sequence shown here is derived from an EMBL/GenBank/DDBJ whole genome shotgun (WGS) entry which is preliminary data.</text>
</comment>
<reference evidence="2 3" key="1">
    <citation type="submission" date="2022-07" db="EMBL/GenBank/DDBJ databases">
        <title>Genome-wide signatures of adaptation to extreme environments.</title>
        <authorList>
            <person name="Cho C.H."/>
            <person name="Yoon H.S."/>
        </authorList>
    </citation>
    <scope>NUCLEOTIDE SEQUENCE [LARGE SCALE GENOMIC DNA]</scope>
    <source>
        <strain evidence="2 3">DBV 063 E5</strain>
    </source>
</reference>
<organism evidence="2 3">
    <name type="scientific">Cyanidium caldarium</name>
    <name type="common">Red alga</name>
    <dbReference type="NCBI Taxonomy" id="2771"/>
    <lineage>
        <taxon>Eukaryota</taxon>
        <taxon>Rhodophyta</taxon>
        <taxon>Bangiophyceae</taxon>
        <taxon>Cyanidiales</taxon>
        <taxon>Cyanidiaceae</taxon>
        <taxon>Cyanidium</taxon>
    </lineage>
</organism>
<dbReference type="InterPro" id="IPR023577">
    <property type="entry name" value="CYTH_domain"/>
</dbReference>
<dbReference type="InterPro" id="IPR033469">
    <property type="entry name" value="CYTH-like_dom_sf"/>
</dbReference>
<dbReference type="InterPro" id="IPR012042">
    <property type="entry name" value="NeuTTM/CthTTM-like"/>
</dbReference>
<evidence type="ECO:0000313" key="2">
    <source>
        <dbReference type="EMBL" id="KAK4535226.1"/>
    </source>
</evidence>
<evidence type="ECO:0000259" key="1">
    <source>
        <dbReference type="PROSITE" id="PS51707"/>
    </source>
</evidence>
<sequence length="221" mass="24910">MFVARAVPVRRAVVAAVSKAFAWTYSPVGRRRSGRCTMPSAHATGKADGNVEIERKFLVRDRSFLEHTEDAHGHRYQQGYLCADDVRTVRVRRVGDSGYLTIKGKTRGASRAEYEYTIPPSDAQEMLDALCPPPLIEKVRYRVPATPLPLVWEVDVFDGENAGLVVAEIELPHEDATFERPPWIGREVTGTTRYYNASLQRYPFSAWTVQERAEHDAGCKE</sequence>